<dbReference type="InterPro" id="IPR036397">
    <property type="entry name" value="RNaseH_sf"/>
</dbReference>
<dbReference type="GO" id="GO:0044547">
    <property type="term" value="F:DNA topoisomerase binding"/>
    <property type="evidence" value="ECO:0007669"/>
    <property type="project" value="TreeGrafter"/>
</dbReference>
<organism evidence="2 3">
    <name type="scientific">Strongyloides stercoralis</name>
    <name type="common">Threadworm</name>
    <dbReference type="NCBI Taxonomy" id="6248"/>
    <lineage>
        <taxon>Eukaryota</taxon>
        <taxon>Metazoa</taxon>
        <taxon>Ecdysozoa</taxon>
        <taxon>Nematoda</taxon>
        <taxon>Chromadorea</taxon>
        <taxon>Rhabditida</taxon>
        <taxon>Tylenchina</taxon>
        <taxon>Panagrolaimomorpha</taxon>
        <taxon>Strongyloidoidea</taxon>
        <taxon>Strongyloididae</taxon>
        <taxon>Strongyloides</taxon>
    </lineage>
</organism>
<dbReference type="GO" id="GO:0044774">
    <property type="term" value="P:mitotic DNA integrity checkpoint signaling"/>
    <property type="evidence" value="ECO:0007669"/>
    <property type="project" value="TreeGrafter"/>
</dbReference>
<dbReference type="GO" id="GO:0046975">
    <property type="term" value="F:histone H3K36 methyltransferase activity"/>
    <property type="evidence" value="ECO:0007669"/>
    <property type="project" value="TreeGrafter"/>
</dbReference>
<dbReference type="GO" id="GO:0005634">
    <property type="term" value="C:nucleus"/>
    <property type="evidence" value="ECO:0007669"/>
    <property type="project" value="TreeGrafter"/>
</dbReference>
<evidence type="ECO:0000313" key="2">
    <source>
        <dbReference type="Proteomes" id="UP000035681"/>
    </source>
</evidence>
<dbReference type="GO" id="GO:0000729">
    <property type="term" value="P:DNA double-strand break processing"/>
    <property type="evidence" value="ECO:0007669"/>
    <property type="project" value="TreeGrafter"/>
</dbReference>
<proteinExistence type="predicted"/>
<dbReference type="PANTHER" id="PTHR46060">
    <property type="entry name" value="MARINER MOS1 TRANSPOSASE-LIKE PROTEIN"/>
    <property type="match status" value="1"/>
</dbReference>
<dbReference type="WBParaSite" id="TCONS_00014116.p1">
    <property type="protein sequence ID" value="TCONS_00014116.p1"/>
    <property type="gene ID" value="XLOC_009323"/>
</dbReference>
<accession>A0AAF5DKR2</accession>
<dbReference type="GO" id="GO:0015074">
    <property type="term" value="P:DNA integration"/>
    <property type="evidence" value="ECO:0007669"/>
    <property type="project" value="TreeGrafter"/>
</dbReference>
<dbReference type="InterPro" id="IPR001888">
    <property type="entry name" value="Transposase_1"/>
</dbReference>
<dbReference type="GO" id="GO:0000014">
    <property type="term" value="F:single-stranded DNA endodeoxyribonuclease activity"/>
    <property type="evidence" value="ECO:0007669"/>
    <property type="project" value="TreeGrafter"/>
</dbReference>
<dbReference type="GO" id="GO:0006303">
    <property type="term" value="P:double-strand break repair via nonhomologous end joining"/>
    <property type="evidence" value="ECO:0007669"/>
    <property type="project" value="TreeGrafter"/>
</dbReference>
<evidence type="ECO:0000313" key="3">
    <source>
        <dbReference type="WBParaSite" id="TCONS_00014116.p1"/>
    </source>
</evidence>
<dbReference type="GO" id="GO:0042800">
    <property type="term" value="F:histone H3K4 methyltransferase activity"/>
    <property type="evidence" value="ECO:0007669"/>
    <property type="project" value="TreeGrafter"/>
</dbReference>
<dbReference type="Pfam" id="PF01359">
    <property type="entry name" value="Transposase_1"/>
    <property type="match status" value="1"/>
</dbReference>
<feature type="domain" description="Tc1-like transposase DDE" evidence="1">
    <location>
        <begin position="81"/>
        <end position="149"/>
    </location>
</feature>
<name>A0AAF5DKR2_STRER</name>
<dbReference type="Pfam" id="PF13358">
    <property type="entry name" value="DDE_3"/>
    <property type="match status" value="1"/>
</dbReference>
<dbReference type="GO" id="GO:0000793">
    <property type="term" value="C:condensed chromosome"/>
    <property type="evidence" value="ECO:0007669"/>
    <property type="project" value="TreeGrafter"/>
</dbReference>
<dbReference type="InterPro" id="IPR052709">
    <property type="entry name" value="Transposase-MT_Hybrid"/>
</dbReference>
<reference evidence="3" key="1">
    <citation type="submission" date="2024-02" db="UniProtKB">
        <authorList>
            <consortium name="WormBaseParasite"/>
        </authorList>
    </citation>
    <scope>IDENTIFICATION</scope>
</reference>
<sequence>MWIFYDNRKRSSQWLDKSKSPKTFPKPKLYQKKVMLTVWWNSEGLIHNHFLNPSETTTAEVYCGELEEMHTKLMKLKPALINRKGPILFHDNVRPHTSQTTVKKLIALRYETLFHPPYSPDLSPTDYHIFKHMDAFMKRKKFSNLENLKSYVMKFFGPNQTSFYENGMEKLLTRWQQCVE</sequence>
<dbReference type="GO" id="GO:0003690">
    <property type="term" value="F:double-stranded DNA binding"/>
    <property type="evidence" value="ECO:0007669"/>
    <property type="project" value="TreeGrafter"/>
</dbReference>
<dbReference type="Proteomes" id="UP000035681">
    <property type="component" value="Unplaced"/>
</dbReference>
<dbReference type="InterPro" id="IPR038717">
    <property type="entry name" value="Tc1-like_DDE_dom"/>
</dbReference>
<dbReference type="PANTHER" id="PTHR46060:SF2">
    <property type="entry name" value="HISTONE-LYSINE N-METHYLTRANSFERASE SETMAR"/>
    <property type="match status" value="1"/>
</dbReference>
<dbReference type="GO" id="GO:0031297">
    <property type="term" value="P:replication fork processing"/>
    <property type="evidence" value="ECO:0007669"/>
    <property type="project" value="TreeGrafter"/>
</dbReference>
<evidence type="ECO:0000259" key="1">
    <source>
        <dbReference type="Pfam" id="PF13358"/>
    </source>
</evidence>
<protein>
    <submittedName>
        <fullName evidence="3">Mos1 transposase HTH domain-containing protein</fullName>
    </submittedName>
</protein>
<keyword evidence="2" id="KW-1185">Reference proteome</keyword>
<dbReference type="AlphaFoldDB" id="A0AAF5DKR2"/>
<dbReference type="GO" id="GO:0003697">
    <property type="term" value="F:single-stranded DNA binding"/>
    <property type="evidence" value="ECO:0007669"/>
    <property type="project" value="TreeGrafter"/>
</dbReference>
<dbReference type="GO" id="GO:0035861">
    <property type="term" value="C:site of double-strand break"/>
    <property type="evidence" value="ECO:0007669"/>
    <property type="project" value="TreeGrafter"/>
</dbReference>
<dbReference type="Gene3D" id="3.30.420.10">
    <property type="entry name" value="Ribonuclease H-like superfamily/Ribonuclease H"/>
    <property type="match status" value="1"/>
</dbReference>